<reference evidence="2" key="2">
    <citation type="submission" date="2023-05" db="EMBL/GenBank/DDBJ databases">
        <authorList>
            <consortium name="Lawrence Berkeley National Laboratory"/>
            <person name="Steindorff A."/>
            <person name="Hensen N."/>
            <person name="Bonometti L."/>
            <person name="Westerberg I."/>
            <person name="Brannstrom I.O."/>
            <person name="Guillou S."/>
            <person name="Cros-Aarteil S."/>
            <person name="Calhoun S."/>
            <person name="Haridas S."/>
            <person name="Kuo A."/>
            <person name="Mondo S."/>
            <person name="Pangilinan J."/>
            <person name="Riley R."/>
            <person name="Labutti K."/>
            <person name="Andreopoulos B."/>
            <person name="Lipzen A."/>
            <person name="Chen C."/>
            <person name="Yanf M."/>
            <person name="Daum C."/>
            <person name="Ng V."/>
            <person name="Clum A."/>
            <person name="Ohm R."/>
            <person name="Martin F."/>
            <person name="Silar P."/>
            <person name="Natvig D."/>
            <person name="Lalanne C."/>
            <person name="Gautier V."/>
            <person name="Ament-Velasquez S.L."/>
            <person name="Kruys A."/>
            <person name="Hutchinson M.I."/>
            <person name="Powell A.J."/>
            <person name="Barry K."/>
            <person name="Miller A.N."/>
            <person name="Grigoriev I.V."/>
            <person name="Debuchy R."/>
            <person name="Gladieux P."/>
            <person name="Thoren M.H."/>
            <person name="Johannesson H."/>
        </authorList>
    </citation>
    <scope>NUCLEOTIDE SEQUENCE</scope>
    <source>
        <strain evidence="2">PSN293</strain>
    </source>
</reference>
<keyword evidence="3" id="KW-1185">Reference proteome</keyword>
<gene>
    <name evidence="2" type="ORF">QBC37DRAFT_37711</name>
</gene>
<comment type="caution">
    <text evidence="2">The sequence shown here is derived from an EMBL/GenBank/DDBJ whole genome shotgun (WGS) entry which is preliminary data.</text>
</comment>
<protein>
    <submittedName>
        <fullName evidence="2">Uncharacterized protein</fullName>
    </submittedName>
</protein>
<dbReference type="Proteomes" id="UP001301769">
    <property type="component" value="Unassembled WGS sequence"/>
</dbReference>
<feature type="compositionally biased region" description="Basic and acidic residues" evidence="1">
    <location>
        <begin position="656"/>
        <end position="672"/>
    </location>
</feature>
<feature type="compositionally biased region" description="Polar residues" evidence="1">
    <location>
        <begin position="561"/>
        <end position="577"/>
    </location>
</feature>
<dbReference type="EMBL" id="MU858183">
    <property type="protein sequence ID" value="KAK4210152.1"/>
    <property type="molecule type" value="Genomic_DNA"/>
</dbReference>
<sequence>MASIAGYTVTHINTITTVFTPAPTCFTPSNLWLQTTGCSTYYPAFPIGKPTDTYVQSLECPYTVLGPRQNGNAQDTSCYQYNAFTAPGTVYSDCPQSMTAAAEDTTTFGNGIKLVQTTCCPAGAYEFAAPSGKPDTSPTVIKGRTWSVVINTDSLCKASSVPQLSGKNLTITRSTSPTLATTTANWDGGALFATPQYIQKFLYEGPSTTSTCFGSSCIDSINPLVSTPTPTSAPTDSYVPPPSHPVTQFTPAPSCLSKSNLWLVSSKCHLVEPSDVMTRSPPWLKCTVAKAGSPDDGYNTACYQGVHQHTDRTIGPDSTTTFYSACPVGYTAVHSSTHYPYDEGMLDEYGPTKIYSATHSAFVCCPTHYPFKYNDEDAFASSTAHDGKTFSLQFHRMPLCKATNVWALANRDVVMTLGAEDDAMLPNRGSLPRRGGGEQFVLNQQPPSPTEPPKLTTTRWDVVEKTLWAQAMQYEYVVFHETYTCYEGCDEWFAYSYHNLEGRVTPTGPRRTVRTRPPITRPRSEPTPEPEPEVEGEDEKGEESEEDSEPAYPPSEPRFQGQGQKVESSEAGNSVNHAHSHGAKTDAGEGQQNEKGHEDADAEAKPSTEVKPEGQKKEPATKPEGAAELYPGVQAEKPAGVKEEHANFYPGVQGHSEGKKEEVMAARPEGEKKVRRRR</sequence>
<feature type="compositionally biased region" description="Low complexity" evidence="1">
    <location>
        <begin position="502"/>
        <end position="518"/>
    </location>
</feature>
<feature type="compositionally biased region" description="Acidic residues" evidence="1">
    <location>
        <begin position="528"/>
        <end position="549"/>
    </location>
</feature>
<organism evidence="2 3">
    <name type="scientific">Rhypophila decipiens</name>
    <dbReference type="NCBI Taxonomy" id="261697"/>
    <lineage>
        <taxon>Eukaryota</taxon>
        <taxon>Fungi</taxon>
        <taxon>Dikarya</taxon>
        <taxon>Ascomycota</taxon>
        <taxon>Pezizomycotina</taxon>
        <taxon>Sordariomycetes</taxon>
        <taxon>Sordariomycetidae</taxon>
        <taxon>Sordariales</taxon>
        <taxon>Naviculisporaceae</taxon>
        <taxon>Rhypophila</taxon>
    </lineage>
</organism>
<feature type="region of interest" description="Disordered" evidence="1">
    <location>
        <begin position="501"/>
        <end position="678"/>
    </location>
</feature>
<reference evidence="2" key="1">
    <citation type="journal article" date="2023" name="Mol. Phylogenet. Evol.">
        <title>Genome-scale phylogeny and comparative genomics of the fungal order Sordariales.</title>
        <authorList>
            <person name="Hensen N."/>
            <person name="Bonometti L."/>
            <person name="Westerberg I."/>
            <person name="Brannstrom I.O."/>
            <person name="Guillou S."/>
            <person name="Cros-Aarteil S."/>
            <person name="Calhoun S."/>
            <person name="Haridas S."/>
            <person name="Kuo A."/>
            <person name="Mondo S."/>
            <person name="Pangilinan J."/>
            <person name="Riley R."/>
            <person name="LaButti K."/>
            <person name="Andreopoulos B."/>
            <person name="Lipzen A."/>
            <person name="Chen C."/>
            <person name="Yan M."/>
            <person name="Daum C."/>
            <person name="Ng V."/>
            <person name="Clum A."/>
            <person name="Steindorff A."/>
            <person name="Ohm R.A."/>
            <person name="Martin F."/>
            <person name="Silar P."/>
            <person name="Natvig D.O."/>
            <person name="Lalanne C."/>
            <person name="Gautier V."/>
            <person name="Ament-Velasquez S.L."/>
            <person name="Kruys A."/>
            <person name="Hutchinson M.I."/>
            <person name="Powell A.J."/>
            <person name="Barry K."/>
            <person name="Miller A.N."/>
            <person name="Grigoriev I.V."/>
            <person name="Debuchy R."/>
            <person name="Gladieux P."/>
            <person name="Hiltunen Thoren M."/>
            <person name="Johannesson H."/>
        </authorList>
    </citation>
    <scope>NUCLEOTIDE SEQUENCE</scope>
    <source>
        <strain evidence="2">PSN293</strain>
    </source>
</reference>
<accession>A0AAN6Y4W9</accession>
<feature type="compositionally biased region" description="Basic and acidic residues" evidence="1">
    <location>
        <begin position="583"/>
        <end position="621"/>
    </location>
</feature>
<evidence type="ECO:0000256" key="1">
    <source>
        <dbReference type="SAM" id="MobiDB-lite"/>
    </source>
</evidence>
<evidence type="ECO:0000313" key="2">
    <source>
        <dbReference type="EMBL" id="KAK4210152.1"/>
    </source>
</evidence>
<feature type="region of interest" description="Disordered" evidence="1">
    <location>
        <begin position="433"/>
        <end position="457"/>
    </location>
</feature>
<name>A0AAN6Y4W9_9PEZI</name>
<evidence type="ECO:0000313" key="3">
    <source>
        <dbReference type="Proteomes" id="UP001301769"/>
    </source>
</evidence>
<dbReference type="AlphaFoldDB" id="A0AAN6Y4W9"/>
<proteinExistence type="predicted"/>